<evidence type="ECO:0000256" key="2">
    <source>
        <dbReference type="ARBA" id="ARBA00022691"/>
    </source>
</evidence>
<keyword evidence="1 4" id="KW-0489">Methyltransferase</keyword>
<dbReference type="GO" id="GO:0008168">
    <property type="term" value="F:methyltransferase activity"/>
    <property type="evidence" value="ECO:0007669"/>
    <property type="project" value="UniProtKB-KW"/>
</dbReference>
<dbReference type="Proteomes" id="UP001595190">
    <property type="component" value="Unassembled WGS sequence"/>
</dbReference>
<dbReference type="RefSeq" id="WP_394315475.1">
    <property type="nucleotide sequence ID" value="NZ_JBHGPK010000049.1"/>
</dbReference>
<gene>
    <name evidence="4" type="ORF">ACETRX_35130</name>
</gene>
<dbReference type="Pfam" id="PF05175">
    <property type="entry name" value="MTS"/>
    <property type="match status" value="1"/>
</dbReference>
<keyword evidence="2" id="KW-0949">S-adenosyl-L-methionine</keyword>
<sequence length="295" mass="32683">MLAPHPHAVPHELGKQAETCFADPGKGSKMGKLSKAEVRAHAEAEALLRQDALSEDEKDFVLENWHPGAENNVAAAGAFFTPTDLAADFALEPGQGRVIDLCAGIGGLAYWVQRRSKWRGGVELTCVEINPRFVEIGRKLLPEARWICADVLDWRHWWQDELDGTMFDWAIANPPFGKVAISGDRRGFKSFEFAVIDIASGIADNGAFIMPQGSTSFRYSGRPCFERLTSGPGVDFEQRTGLFMECGIGIDTSIHRDQWRGVAPLCEIVTIEFAEWRERRRAQALADGRGQLVLL</sequence>
<dbReference type="Gene3D" id="3.40.50.150">
    <property type="entry name" value="Vaccinia Virus protein VP39"/>
    <property type="match status" value="1"/>
</dbReference>
<protein>
    <submittedName>
        <fullName evidence="4">Methyltransferase</fullName>
    </submittedName>
</protein>
<accession>A0ABV6ZRQ7</accession>
<evidence type="ECO:0000313" key="4">
    <source>
        <dbReference type="EMBL" id="MFC2254874.1"/>
    </source>
</evidence>
<dbReference type="GO" id="GO:0032259">
    <property type="term" value="P:methylation"/>
    <property type="evidence" value="ECO:0007669"/>
    <property type="project" value="UniProtKB-KW"/>
</dbReference>
<proteinExistence type="predicted"/>
<comment type="caution">
    <text evidence="4">The sequence shown here is derived from an EMBL/GenBank/DDBJ whole genome shotgun (WGS) entry which is preliminary data.</text>
</comment>
<keyword evidence="1 4" id="KW-0808">Transferase</keyword>
<dbReference type="InterPro" id="IPR002052">
    <property type="entry name" value="DNA_methylase_N6_adenine_CS"/>
</dbReference>
<dbReference type="InterPro" id="IPR029063">
    <property type="entry name" value="SAM-dependent_MTases_sf"/>
</dbReference>
<dbReference type="InterPro" id="IPR007848">
    <property type="entry name" value="Small_mtfrase_dom"/>
</dbReference>
<feature type="domain" description="Methyltransferase small" evidence="3">
    <location>
        <begin position="94"/>
        <end position="177"/>
    </location>
</feature>
<name>A0ABV6ZRQ7_9HYPH</name>
<evidence type="ECO:0000313" key="5">
    <source>
        <dbReference type="Proteomes" id="UP001595190"/>
    </source>
</evidence>
<reference evidence="4 5" key="1">
    <citation type="submission" date="2024-09" db="EMBL/GenBank/DDBJ databases">
        <title>Description of Labrys sedimenti sp. nov., isolated from a diclofenac-degrading enrichment culture, and genome-based reclassification of Labrys portucalensis as a later heterotypic synonym of Labrys neptuniae.</title>
        <authorList>
            <person name="Tancsics A."/>
            <person name="Csepanyi A."/>
        </authorList>
    </citation>
    <scope>NUCLEOTIDE SEQUENCE [LARGE SCALE GENOMIC DNA]</scope>
    <source>
        <strain evidence="4 5">LMG 23412</strain>
    </source>
</reference>
<dbReference type="CDD" id="cd02440">
    <property type="entry name" value="AdoMet_MTases"/>
    <property type="match status" value="1"/>
</dbReference>
<dbReference type="SUPFAM" id="SSF53335">
    <property type="entry name" value="S-adenosyl-L-methionine-dependent methyltransferases"/>
    <property type="match status" value="1"/>
</dbReference>
<evidence type="ECO:0000256" key="1">
    <source>
        <dbReference type="ARBA" id="ARBA00022603"/>
    </source>
</evidence>
<dbReference type="PROSITE" id="PS00092">
    <property type="entry name" value="N6_MTASE"/>
    <property type="match status" value="1"/>
</dbReference>
<organism evidence="4 5">
    <name type="scientific">Labrys neptuniae</name>
    <dbReference type="NCBI Taxonomy" id="376174"/>
    <lineage>
        <taxon>Bacteria</taxon>
        <taxon>Pseudomonadati</taxon>
        <taxon>Pseudomonadota</taxon>
        <taxon>Alphaproteobacteria</taxon>
        <taxon>Hyphomicrobiales</taxon>
        <taxon>Xanthobacteraceae</taxon>
        <taxon>Labrys</taxon>
    </lineage>
</organism>
<evidence type="ECO:0000259" key="3">
    <source>
        <dbReference type="Pfam" id="PF05175"/>
    </source>
</evidence>
<dbReference type="EMBL" id="JBHGPK010000049">
    <property type="protein sequence ID" value="MFC2254874.1"/>
    <property type="molecule type" value="Genomic_DNA"/>
</dbReference>